<proteinExistence type="predicted"/>
<comment type="caution">
    <text evidence="1">The sequence shown here is derived from an EMBL/GenBank/DDBJ whole genome shotgun (WGS) entry which is preliminary data.</text>
</comment>
<dbReference type="Proteomes" id="UP000641646">
    <property type="component" value="Unassembled WGS sequence"/>
</dbReference>
<protein>
    <submittedName>
        <fullName evidence="1">Uncharacterized protein</fullName>
    </submittedName>
</protein>
<dbReference type="RefSeq" id="WP_190463814.1">
    <property type="nucleotide sequence ID" value="NZ_JACJPW010000015.1"/>
</dbReference>
<name>A0A926VC05_9CYAN</name>
<evidence type="ECO:0000313" key="1">
    <source>
        <dbReference type="EMBL" id="MBD2181052.1"/>
    </source>
</evidence>
<accession>A0A926VC05</accession>
<organism evidence="1 2">
    <name type="scientific">Aerosakkonema funiforme FACHB-1375</name>
    <dbReference type="NCBI Taxonomy" id="2949571"/>
    <lineage>
        <taxon>Bacteria</taxon>
        <taxon>Bacillati</taxon>
        <taxon>Cyanobacteriota</taxon>
        <taxon>Cyanophyceae</taxon>
        <taxon>Oscillatoriophycideae</taxon>
        <taxon>Aerosakkonematales</taxon>
        <taxon>Aerosakkonemataceae</taxon>
        <taxon>Aerosakkonema</taxon>
    </lineage>
</organism>
<reference evidence="1" key="1">
    <citation type="journal article" date="2015" name="ISME J.">
        <title>Draft Genome Sequence of Streptomyces incarnatus NRRL8089, which Produces the Nucleoside Antibiotic Sinefungin.</title>
        <authorList>
            <person name="Oshima K."/>
            <person name="Hattori M."/>
            <person name="Shimizu H."/>
            <person name="Fukuda K."/>
            <person name="Nemoto M."/>
            <person name="Inagaki K."/>
            <person name="Tamura T."/>
        </authorList>
    </citation>
    <scope>NUCLEOTIDE SEQUENCE</scope>
    <source>
        <strain evidence="1">FACHB-1375</strain>
    </source>
</reference>
<keyword evidence="2" id="KW-1185">Reference proteome</keyword>
<dbReference type="EMBL" id="JACJPW010000015">
    <property type="protein sequence ID" value="MBD2181052.1"/>
    <property type="molecule type" value="Genomic_DNA"/>
</dbReference>
<evidence type="ECO:0000313" key="2">
    <source>
        <dbReference type="Proteomes" id="UP000641646"/>
    </source>
</evidence>
<gene>
    <name evidence="1" type="ORF">H6G03_08050</name>
</gene>
<reference evidence="1" key="2">
    <citation type="submission" date="2020-08" db="EMBL/GenBank/DDBJ databases">
        <authorList>
            <person name="Chen M."/>
            <person name="Teng W."/>
            <person name="Zhao L."/>
            <person name="Hu C."/>
            <person name="Zhou Y."/>
            <person name="Han B."/>
            <person name="Song L."/>
            <person name="Shu W."/>
        </authorList>
    </citation>
    <scope>NUCLEOTIDE SEQUENCE</scope>
    <source>
        <strain evidence="1">FACHB-1375</strain>
    </source>
</reference>
<sequence>MAITLEHFCTKTRKPIVVDGQPVTETIEHCLAEYFAPNGSFKIGAVYQEVTTEADLQNFKEQGLTLQFASDDRFYFMDEQLREKIFDQPHFGAAYGSNMFTPCKSFEEREKLRVLVVDASTGENGGILPKQKAIELVGDGDGKIDKRLHESLGNVANTPFQTRFGIKARQVGLDPNESTPVNETWQLGKGTFAPRDLSGIGNGYDLIISTDQLKGRKNKENKLGILGEDGKPLKVGNEIKPGEYTMTIGIGNKTDAYLGITSTGPQFWNSFPAGVQNDVLTRLEKRLEELKEIASDPRQIAKDYLKVMDERNKYQLQDDVNSEQDIDFDNLDLDILDKIVDKAFGNSNQELIYRILKADLSGHCQVLELPKVIDKLQEHWREQYLDCATGRFIKFDSAMAQTCHDLAENEVSIPNYPDGAEVIVYRGPTANSNTVDVYVNKHLVNEPHDIGTIKMSPAGLKHSLSDCDGDRMAYILAEEFPHTTAEIKQRQQAENRYSEIVKLDKKAYQGSFEQIALDAMENKVGIIANLCMKGIALENECTGVPTEEAFKLMRNISIGAASMLAAENDLKKPVTYPPEIRKQIVELAEFWQQALSKGVNIEVYDSLDHYNFGIQDNQADLPNIATDELVKFLDKSHQFYHDVVGILGGQLQIEVDRGKSANRSDPQIINACTAIIRSFDIAPWVEEKKVDEVYLSRTMNARGHGAIDMMISPTNEAFAESALIARSTQQFQDLFKGVEFTPQQKEKAAALKKTYDSLLNRAIEITREVAEAPGPRLIATSDRGNSIEIIGLAECHHPNAFDTNRKLDIKIVQNNNLDGKVKNKWVALAPVFDADGKPQLKDGKPKYKKLGYISTESAAKYPEQMKQWSELKGLTVEILPGLTQSQVKAAFFQARDFANKNRENIPDSQKETIAAAMWELSTSGKDENATKKSSAAFAMFGWEIGGRLHELQFTDFAVVGTHKPSNEHLGRRWVGEKVSCEIIQASDPANPTQNKRWLVAEGKKLGVFRSESAQLPIGTQFEATISSPPGASIIVTSSKGNQLKVGQLKKYAFPEREWHGEAGTVTIQVQNSKSAIALIDGKPLGAIDKESLAELTEKLSEKGISVQGFQFKANLESAPATIAHIKVDSATVKYPEVWTKEEPLVKTKKLSLTDALKPLLRERYPEKTTALMHDDAADFKAYFIPGDEVDNFMRAKGKEIELISAFAKELDSKFGASSFVAIADKGEQEELYFGILLPTYKSESKTASRLTAAFNFPLEYEQMQGGQHIKLIAVPLDEMQSLLNTAASKVQDSRETIQTVASTSSSVQVQPSFESKDTSKIQESTNPLANLAPLNEKVASHFPKDVAMAEMATQFIGFSAASPGTPSSTRNYQQAWGERGNTGVYSKDDMIMVSGSGPWRGVTDEKMQQTFQQHYVPLLEKAIEAGASFVVGDAPGTDRLVAAFLVEKGYRLEQQDGFKRCTREVVQSVDVSQQQSVPVREEWEKKMLTSAIKSLQGNVANMGEEIQTSTFNDGKYRVILHTPTETLRIVDEISNRGTLYKAKKGCPAVTCNFDEAEKQAFEQLNGKGLQSKGQDLEKD</sequence>